<dbReference type="RefSeq" id="WP_264653363.1">
    <property type="nucleotide sequence ID" value="NZ_BAAAUC010000010.1"/>
</dbReference>
<dbReference type="Gene3D" id="3.40.50.1820">
    <property type="entry name" value="alpha/beta hydrolase"/>
    <property type="match status" value="1"/>
</dbReference>
<evidence type="ECO:0000256" key="1">
    <source>
        <dbReference type="SAM" id="SignalP"/>
    </source>
</evidence>
<evidence type="ECO:0000259" key="2">
    <source>
        <dbReference type="Pfam" id="PF00561"/>
    </source>
</evidence>
<dbReference type="Pfam" id="PF00561">
    <property type="entry name" value="Abhydrolase_1"/>
    <property type="match status" value="1"/>
</dbReference>
<dbReference type="Proteomes" id="UP000619479">
    <property type="component" value="Unassembled WGS sequence"/>
</dbReference>
<evidence type="ECO:0000313" key="4">
    <source>
        <dbReference type="EMBL" id="GID69360.1"/>
    </source>
</evidence>
<dbReference type="InterPro" id="IPR013595">
    <property type="entry name" value="Pept_S33_TAP-like_C"/>
</dbReference>
<proteinExistence type="predicted"/>
<dbReference type="EMBL" id="BOMH01000060">
    <property type="protein sequence ID" value="GID69360.1"/>
    <property type="molecule type" value="Genomic_DNA"/>
</dbReference>
<feature type="signal peptide" evidence="1">
    <location>
        <begin position="1"/>
        <end position="19"/>
    </location>
</feature>
<protein>
    <submittedName>
        <fullName evidence="4">Esterase</fullName>
    </submittedName>
</protein>
<dbReference type="InterPro" id="IPR029058">
    <property type="entry name" value="AB_hydrolase_fold"/>
</dbReference>
<dbReference type="SUPFAM" id="SSF53474">
    <property type="entry name" value="alpha/beta-Hydrolases"/>
    <property type="match status" value="1"/>
</dbReference>
<feature type="domain" description="AB hydrolase-1" evidence="2">
    <location>
        <begin position="97"/>
        <end position="236"/>
    </location>
</feature>
<dbReference type="GO" id="GO:0016020">
    <property type="term" value="C:membrane"/>
    <property type="evidence" value="ECO:0007669"/>
    <property type="project" value="TreeGrafter"/>
</dbReference>
<dbReference type="PANTHER" id="PTHR43798">
    <property type="entry name" value="MONOACYLGLYCEROL LIPASE"/>
    <property type="match status" value="1"/>
</dbReference>
<dbReference type="PROSITE" id="PS51257">
    <property type="entry name" value="PROKAR_LIPOPROTEIN"/>
    <property type="match status" value="1"/>
</dbReference>
<accession>A0A919INK3</accession>
<keyword evidence="1" id="KW-0732">Signal</keyword>
<evidence type="ECO:0000313" key="5">
    <source>
        <dbReference type="Proteomes" id="UP000619479"/>
    </source>
</evidence>
<evidence type="ECO:0000259" key="3">
    <source>
        <dbReference type="Pfam" id="PF08386"/>
    </source>
</evidence>
<reference evidence="4" key="1">
    <citation type="submission" date="2021-01" db="EMBL/GenBank/DDBJ databases">
        <title>Whole genome shotgun sequence of Actinoplanes cyaneus NBRC 14990.</title>
        <authorList>
            <person name="Komaki H."/>
            <person name="Tamura T."/>
        </authorList>
    </citation>
    <scope>NUCLEOTIDE SEQUENCE</scope>
    <source>
        <strain evidence="4">NBRC 14990</strain>
    </source>
</reference>
<feature type="domain" description="Peptidase S33 tripeptidyl aminopeptidase-like C-terminal" evidence="3">
    <location>
        <begin position="419"/>
        <end position="499"/>
    </location>
</feature>
<sequence>MIMSKARLVAALAAVAAVAAGCAGTPVGSAGAEPGPTVTADTLAALVECPQLPSLPTARCGQITVPRHRGRPAAGTIDIAFALVPHTDTTRPGLGTVVPNPGGPGTSAIDVSGGAFAEALGPLLDRRDLLLIDPRGVGRSTPLSCPALNGPTRVFVPLRRQRELIGECGRQLGDRMDEYATTAVADDIDAVRATLSLDRLDLLGVSYGTYLMPAYAQRYPRHVRSVTLSGAYAVNVDTTGVVGAAAFRRAMGLVCRRTGRCSGEQVLTDLGTLLRRLREHPENLDITYRGTRHRVVLDEWQMTSVAGRLFSSRPDTRAQLELAAAVAAARKGDRGPVRDLVRGSLLAAADTYSYGPAALSDAQQWATSCHDYLRDFDYADTVPARIRDYDSALAKENDADFTPFSAEAWTSRADFDAGACLNWPGDPSARPPFGPGATMPDVPVLVLNGDLDANTPIASGKAAAAQFPRARFVEVAGAGHTPASTPAGAAAMVEFIRDPRA</sequence>
<dbReference type="InterPro" id="IPR000073">
    <property type="entry name" value="AB_hydrolase_1"/>
</dbReference>
<dbReference type="Pfam" id="PF08386">
    <property type="entry name" value="Abhydrolase_4"/>
    <property type="match status" value="1"/>
</dbReference>
<dbReference type="GO" id="GO:0003824">
    <property type="term" value="F:catalytic activity"/>
    <property type="evidence" value="ECO:0007669"/>
    <property type="project" value="UniProtKB-ARBA"/>
</dbReference>
<keyword evidence="5" id="KW-1185">Reference proteome</keyword>
<name>A0A919INK3_9ACTN</name>
<comment type="caution">
    <text evidence="4">The sequence shown here is derived from an EMBL/GenBank/DDBJ whole genome shotgun (WGS) entry which is preliminary data.</text>
</comment>
<dbReference type="PANTHER" id="PTHR43798:SF27">
    <property type="entry name" value="HYDROLASE ALPHA_BETA HYDROLASE FOLD FAMILY"/>
    <property type="match status" value="1"/>
</dbReference>
<gene>
    <name evidence="4" type="ORF">Acy02nite_72410</name>
</gene>
<dbReference type="InterPro" id="IPR050266">
    <property type="entry name" value="AB_hydrolase_sf"/>
</dbReference>
<feature type="chain" id="PRO_5038810283" evidence="1">
    <location>
        <begin position="20"/>
        <end position="501"/>
    </location>
</feature>
<organism evidence="4 5">
    <name type="scientific">Actinoplanes cyaneus</name>
    <dbReference type="NCBI Taxonomy" id="52696"/>
    <lineage>
        <taxon>Bacteria</taxon>
        <taxon>Bacillati</taxon>
        <taxon>Actinomycetota</taxon>
        <taxon>Actinomycetes</taxon>
        <taxon>Micromonosporales</taxon>
        <taxon>Micromonosporaceae</taxon>
        <taxon>Actinoplanes</taxon>
    </lineage>
</organism>
<dbReference type="AlphaFoldDB" id="A0A919INK3"/>